<feature type="site" description="Deprotonates C-terminal active site Cys" evidence="8">
    <location>
        <position position="23"/>
    </location>
</feature>
<evidence type="ECO:0000256" key="6">
    <source>
        <dbReference type="NCBIfam" id="TIGR01068"/>
    </source>
</evidence>
<dbReference type="CDD" id="cd02947">
    <property type="entry name" value="TRX_family"/>
    <property type="match status" value="1"/>
</dbReference>
<dbReference type="PIRSF" id="PIRSF000077">
    <property type="entry name" value="Thioredoxin"/>
    <property type="match status" value="1"/>
</dbReference>
<dbReference type="InterPro" id="IPR017937">
    <property type="entry name" value="Thioredoxin_CS"/>
</dbReference>
<dbReference type="Pfam" id="PF00085">
    <property type="entry name" value="Thioredoxin"/>
    <property type="match status" value="1"/>
</dbReference>
<evidence type="ECO:0000313" key="12">
    <source>
        <dbReference type="Proteomes" id="UP000725002"/>
    </source>
</evidence>
<protein>
    <recommendedName>
        <fullName evidence="6 7">Thioredoxin</fullName>
    </recommendedName>
</protein>
<dbReference type="InterPro" id="IPR036249">
    <property type="entry name" value="Thioredoxin-like_sf"/>
</dbReference>
<keyword evidence="4 9" id="KW-1015">Disulfide bond</keyword>
<evidence type="ECO:0000256" key="4">
    <source>
        <dbReference type="ARBA" id="ARBA00023157"/>
    </source>
</evidence>
<dbReference type="PROSITE" id="PS51352">
    <property type="entry name" value="THIOREDOXIN_2"/>
    <property type="match status" value="1"/>
</dbReference>
<sequence length="104" mass="11581">MEITVTDTNFSDILATDKLVMVDFWATWCGPCRAIAPVVEELANEYEGRAVIAKCNVDECQDIPMQYGIRNIPTLLFFKNGQLVDRMVGAAPKSELAKKIDSLL</sequence>
<evidence type="ECO:0000256" key="9">
    <source>
        <dbReference type="PIRSR" id="PIRSR000077-4"/>
    </source>
</evidence>
<comment type="caution">
    <text evidence="11">The sequence shown here is derived from an EMBL/GenBank/DDBJ whole genome shotgun (WGS) entry which is preliminary data.</text>
</comment>
<proteinExistence type="inferred from homology"/>
<dbReference type="NCBIfam" id="TIGR01068">
    <property type="entry name" value="thioredoxin"/>
    <property type="match status" value="1"/>
</dbReference>
<organism evidence="11 12">
    <name type="scientific">Candidatus Cryptobacteroides avicola</name>
    <dbReference type="NCBI Taxonomy" id="2840757"/>
    <lineage>
        <taxon>Bacteria</taxon>
        <taxon>Pseudomonadati</taxon>
        <taxon>Bacteroidota</taxon>
        <taxon>Bacteroidia</taxon>
        <taxon>Bacteroidales</taxon>
        <taxon>Candidatus Cryptobacteroides</taxon>
    </lineage>
</organism>
<feature type="disulfide bond" description="Redox-active" evidence="9">
    <location>
        <begin position="29"/>
        <end position="32"/>
    </location>
</feature>
<gene>
    <name evidence="11" type="primary">trxA</name>
    <name evidence="11" type="ORF">IAB75_09115</name>
</gene>
<dbReference type="PANTHER" id="PTHR45663:SF11">
    <property type="entry name" value="GEO12009P1"/>
    <property type="match status" value="1"/>
</dbReference>
<evidence type="ECO:0000259" key="10">
    <source>
        <dbReference type="PROSITE" id="PS51352"/>
    </source>
</evidence>
<dbReference type="FunFam" id="3.40.30.10:FF:000001">
    <property type="entry name" value="Thioredoxin"/>
    <property type="match status" value="1"/>
</dbReference>
<feature type="active site" description="Nucleophile" evidence="8">
    <location>
        <position position="29"/>
    </location>
</feature>
<evidence type="ECO:0000256" key="1">
    <source>
        <dbReference type="ARBA" id="ARBA00008987"/>
    </source>
</evidence>
<evidence type="ECO:0000313" key="11">
    <source>
        <dbReference type="EMBL" id="MBO8484256.1"/>
    </source>
</evidence>
<reference evidence="11" key="2">
    <citation type="journal article" date="2021" name="PeerJ">
        <title>Extensive microbial diversity within the chicken gut microbiome revealed by metagenomics and culture.</title>
        <authorList>
            <person name="Gilroy R."/>
            <person name="Ravi A."/>
            <person name="Getino M."/>
            <person name="Pursley I."/>
            <person name="Horton D.L."/>
            <person name="Alikhan N.F."/>
            <person name="Baker D."/>
            <person name="Gharbi K."/>
            <person name="Hall N."/>
            <person name="Watson M."/>
            <person name="Adriaenssens E.M."/>
            <person name="Foster-Nyarko E."/>
            <person name="Jarju S."/>
            <person name="Secka A."/>
            <person name="Antonio M."/>
            <person name="Oren A."/>
            <person name="Chaudhuri R.R."/>
            <person name="La Ragione R."/>
            <person name="Hildebrand F."/>
            <person name="Pallen M.J."/>
        </authorList>
    </citation>
    <scope>NUCLEOTIDE SEQUENCE</scope>
    <source>
        <strain evidence="11">G3-8215</strain>
    </source>
</reference>
<feature type="active site" description="Nucleophile" evidence="8">
    <location>
        <position position="32"/>
    </location>
</feature>
<dbReference type="GO" id="GO:0005829">
    <property type="term" value="C:cytosol"/>
    <property type="evidence" value="ECO:0007669"/>
    <property type="project" value="TreeGrafter"/>
</dbReference>
<dbReference type="SUPFAM" id="SSF52833">
    <property type="entry name" value="Thioredoxin-like"/>
    <property type="match status" value="1"/>
</dbReference>
<feature type="site" description="Contributes to redox potential value" evidence="8">
    <location>
        <position position="31"/>
    </location>
</feature>
<reference evidence="11" key="1">
    <citation type="submission" date="2020-10" db="EMBL/GenBank/DDBJ databases">
        <authorList>
            <person name="Gilroy R."/>
        </authorList>
    </citation>
    <scope>NUCLEOTIDE SEQUENCE</scope>
    <source>
        <strain evidence="11">G3-8215</strain>
    </source>
</reference>
<dbReference type="InterPro" id="IPR013766">
    <property type="entry name" value="Thioredoxin_domain"/>
</dbReference>
<dbReference type="InterPro" id="IPR005746">
    <property type="entry name" value="Thioredoxin"/>
</dbReference>
<keyword evidence="2" id="KW-0813">Transport</keyword>
<evidence type="ECO:0000256" key="3">
    <source>
        <dbReference type="ARBA" id="ARBA00022982"/>
    </source>
</evidence>
<name>A0A940IJ10_9BACT</name>
<evidence type="ECO:0000256" key="2">
    <source>
        <dbReference type="ARBA" id="ARBA00022448"/>
    </source>
</evidence>
<keyword evidence="5 9" id="KW-0676">Redox-active center</keyword>
<comment type="similarity">
    <text evidence="1 7">Belongs to the thioredoxin family.</text>
</comment>
<evidence type="ECO:0000256" key="5">
    <source>
        <dbReference type="ARBA" id="ARBA00023284"/>
    </source>
</evidence>
<dbReference type="PRINTS" id="PR00421">
    <property type="entry name" value="THIOREDOXIN"/>
</dbReference>
<accession>A0A940IJ10</accession>
<dbReference type="GO" id="GO:0045454">
    <property type="term" value="P:cell redox homeostasis"/>
    <property type="evidence" value="ECO:0007669"/>
    <property type="project" value="TreeGrafter"/>
</dbReference>
<evidence type="ECO:0000256" key="7">
    <source>
        <dbReference type="PIRNR" id="PIRNR000077"/>
    </source>
</evidence>
<dbReference type="GO" id="GO:0015035">
    <property type="term" value="F:protein-disulfide reductase activity"/>
    <property type="evidence" value="ECO:0007669"/>
    <property type="project" value="UniProtKB-UniRule"/>
</dbReference>
<keyword evidence="3" id="KW-0249">Electron transport</keyword>
<dbReference type="AlphaFoldDB" id="A0A940IJ10"/>
<dbReference type="EMBL" id="JADILV010000062">
    <property type="protein sequence ID" value="MBO8484256.1"/>
    <property type="molecule type" value="Genomic_DNA"/>
</dbReference>
<evidence type="ECO:0000256" key="8">
    <source>
        <dbReference type="PIRSR" id="PIRSR000077-1"/>
    </source>
</evidence>
<feature type="site" description="Contributes to redox potential value" evidence="8">
    <location>
        <position position="30"/>
    </location>
</feature>
<feature type="domain" description="Thioredoxin" evidence="10">
    <location>
        <begin position="1"/>
        <end position="104"/>
    </location>
</feature>
<dbReference type="PANTHER" id="PTHR45663">
    <property type="entry name" value="GEO12009P1"/>
    <property type="match status" value="1"/>
</dbReference>
<dbReference type="Gene3D" id="3.40.30.10">
    <property type="entry name" value="Glutaredoxin"/>
    <property type="match status" value="1"/>
</dbReference>
<dbReference type="PROSITE" id="PS00194">
    <property type="entry name" value="THIOREDOXIN_1"/>
    <property type="match status" value="1"/>
</dbReference>
<dbReference type="Proteomes" id="UP000725002">
    <property type="component" value="Unassembled WGS sequence"/>
</dbReference>